<feature type="signal peptide" evidence="6">
    <location>
        <begin position="1"/>
        <end position="24"/>
    </location>
</feature>
<keyword evidence="5" id="KW-0998">Cell outer membrane</keyword>
<evidence type="ECO:0000256" key="1">
    <source>
        <dbReference type="ARBA" id="ARBA00004442"/>
    </source>
</evidence>
<evidence type="ECO:0000313" key="7">
    <source>
        <dbReference type="EMBL" id="SUQ63883.1"/>
    </source>
</evidence>
<evidence type="ECO:0000313" key="8">
    <source>
        <dbReference type="Proteomes" id="UP000255177"/>
    </source>
</evidence>
<dbReference type="Proteomes" id="UP000255177">
    <property type="component" value="Unassembled WGS sequence"/>
</dbReference>
<comment type="subcellular location">
    <subcellularLocation>
        <location evidence="1">Cell outer membrane</location>
    </subcellularLocation>
</comment>
<evidence type="ECO:0000256" key="5">
    <source>
        <dbReference type="ARBA" id="ARBA00023237"/>
    </source>
</evidence>
<dbReference type="GO" id="GO:0009279">
    <property type="term" value="C:cell outer membrane"/>
    <property type="evidence" value="ECO:0007669"/>
    <property type="project" value="UniProtKB-SubCell"/>
</dbReference>
<sequence>MKITRIYTALTGLCLVTASADLLADDWLFTLQGGAANAPRYSGSSERSTVPMLGFEIESPYGFFLQDKGLGWKQEWDDASFSTYIGTSDERKDRKKGYRGSDRLRGMGSIKSRALVGMEGSYTWGPVTFGATFEHALKKDSNKDTGSAYQTLELSVGTSLYEGDFGSLTGNINALFGDADYVRTWYGVSEQQAANSRFAAHKTHGGLVSQGVNLTWSLPLGENTRLHTLLDVQNLSGHVSDSPIVDRRVQTSIASVLEYSF</sequence>
<comment type="similarity">
    <text evidence="2">Belongs to the MipA/OmpV family.</text>
</comment>
<feature type="chain" id="PRO_5016987341" evidence="6">
    <location>
        <begin position="25"/>
        <end position="261"/>
    </location>
</feature>
<evidence type="ECO:0000256" key="4">
    <source>
        <dbReference type="ARBA" id="ARBA00023136"/>
    </source>
</evidence>
<dbReference type="EMBL" id="UIDD01000008">
    <property type="protein sequence ID" value="SUQ63883.1"/>
    <property type="molecule type" value="Genomic_DNA"/>
</dbReference>
<dbReference type="RefSeq" id="WP_167458907.1">
    <property type="nucleotide sequence ID" value="NZ_CBCSFG010000024.1"/>
</dbReference>
<dbReference type="InterPro" id="IPR010583">
    <property type="entry name" value="MipA"/>
</dbReference>
<protein>
    <submittedName>
        <fullName evidence="7">MltA-interacting MipA family protein</fullName>
    </submittedName>
</protein>
<keyword evidence="4" id="KW-0472">Membrane</keyword>
<proteinExistence type="inferred from homology"/>
<evidence type="ECO:0000256" key="6">
    <source>
        <dbReference type="SAM" id="SignalP"/>
    </source>
</evidence>
<gene>
    <name evidence="7" type="ORF">CCOS864_03337</name>
</gene>
<evidence type="ECO:0000256" key="2">
    <source>
        <dbReference type="ARBA" id="ARBA00005722"/>
    </source>
</evidence>
<name>A0A380T1K0_9PSED</name>
<dbReference type="Pfam" id="PF06629">
    <property type="entry name" value="MipA"/>
    <property type="match status" value="1"/>
</dbReference>
<accession>A0A380T1K0</accession>
<evidence type="ECO:0000256" key="3">
    <source>
        <dbReference type="ARBA" id="ARBA00022729"/>
    </source>
</evidence>
<keyword evidence="3 6" id="KW-0732">Signal</keyword>
<organism evidence="7 8">
    <name type="scientific">Pseudomonas wadenswilerensis</name>
    <dbReference type="NCBI Taxonomy" id="1785161"/>
    <lineage>
        <taxon>Bacteria</taxon>
        <taxon>Pseudomonadati</taxon>
        <taxon>Pseudomonadota</taxon>
        <taxon>Gammaproteobacteria</taxon>
        <taxon>Pseudomonadales</taxon>
        <taxon>Pseudomonadaceae</taxon>
        <taxon>Pseudomonas</taxon>
    </lineage>
</organism>
<dbReference type="PANTHER" id="PTHR38776:SF1">
    <property type="entry name" value="MLTA-INTERACTING PROTEIN-RELATED"/>
    <property type="match status" value="1"/>
</dbReference>
<keyword evidence="8" id="KW-1185">Reference proteome</keyword>
<dbReference type="PANTHER" id="PTHR38776">
    <property type="entry name" value="MLTA-INTERACTING PROTEIN-RELATED"/>
    <property type="match status" value="1"/>
</dbReference>
<dbReference type="AlphaFoldDB" id="A0A380T1K0"/>
<reference evidence="8" key="1">
    <citation type="submission" date="2018-07" db="EMBL/GenBank/DDBJ databases">
        <authorList>
            <person name="Blom J."/>
        </authorList>
    </citation>
    <scope>NUCLEOTIDE SEQUENCE [LARGE SCALE GENOMIC DNA]</scope>
    <source>
        <strain evidence="8">CCOS 864</strain>
    </source>
</reference>